<keyword evidence="1" id="KW-0132">Cell division</keyword>
<evidence type="ECO:0000313" key="4">
    <source>
        <dbReference type="Proteomes" id="UP001188597"/>
    </source>
</evidence>
<dbReference type="Proteomes" id="UP001188597">
    <property type="component" value="Unassembled WGS sequence"/>
</dbReference>
<dbReference type="AlphaFoldDB" id="A0AA88WS20"/>
<dbReference type="Gene3D" id="1.10.472.10">
    <property type="entry name" value="Cyclin-like"/>
    <property type="match status" value="1"/>
</dbReference>
<organism evidence="3 4">
    <name type="scientific">Escallonia herrerae</name>
    <dbReference type="NCBI Taxonomy" id="1293975"/>
    <lineage>
        <taxon>Eukaryota</taxon>
        <taxon>Viridiplantae</taxon>
        <taxon>Streptophyta</taxon>
        <taxon>Embryophyta</taxon>
        <taxon>Tracheophyta</taxon>
        <taxon>Spermatophyta</taxon>
        <taxon>Magnoliopsida</taxon>
        <taxon>eudicotyledons</taxon>
        <taxon>Gunneridae</taxon>
        <taxon>Pentapetalae</taxon>
        <taxon>asterids</taxon>
        <taxon>campanulids</taxon>
        <taxon>Escalloniales</taxon>
        <taxon>Escalloniaceae</taxon>
        <taxon>Escallonia</taxon>
    </lineage>
</organism>
<sequence>MDETTKITVRIYGCDLIQSWVAASCVWLAAKLEECPWPARQVIRVFLRIKCRRQNSPIEHLDSRLKVRKFTELKMDLIVKERRLSKEMGFICHLEHTHKLIRSYLPTLETPPDLRQEACNLAKLCCLWVLYAAARRRFQVPIPENPSWWKAFDADKSGIDEVSRVLAHLCSLPKAHYIPVCNDRGSSRHLIHGIHQLSKYH</sequence>
<dbReference type="InterPro" id="IPR036915">
    <property type="entry name" value="Cyclin-like_sf"/>
</dbReference>
<protein>
    <submittedName>
        <fullName evidence="3">Uncharacterized protein</fullName>
    </submittedName>
</protein>
<proteinExistence type="predicted"/>
<evidence type="ECO:0000256" key="2">
    <source>
        <dbReference type="ARBA" id="ARBA00023306"/>
    </source>
</evidence>
<dbReference type="SUPFAM" id="SSF47954">
    <property type="entry name" value="Cyclin-like"/>
    <property type="match status" value="2"/>
</dbReference>
<evidence type="ECO:0000256" key="1">
    <source>
        <dbReference type="ARBA" id="ARBA00022618"/>
    </source>
</evidence>
<keyword evidence="2" id="KW-0131">Cell cycle</keyword>
<dbReference type="EMBL" id="JAVXUP010000496">
    <property type="protein sequence ID" value="KAK3026570.1"/>
    <property type="molecule type" value="Genomic_DNA"/>
</dbReference>
<dbReference type="GO" id="GO:0051301">
    <property type="term" value="P:cell division"/>
    <property type="evidence" value="ECO:0007669"/>
    <property type="project" value="UniProtKB-KW"/>
</dbReference>
<dbReference type="PANTHER" id="PTHR10026">
    <property type="entry name" value="CYCLIN"/>
    <property type="match status" value="1"/>
</dbReference>
<name>A0AA88WS20_9ASTE</name>
<keyword evidence="4" id="KW-1185">Reference proteome</keyword>
<reference evidence="3" key="1">
    <citation type="submission" date="2022-12" db="EMBL/GenBank/DDBJ databases">
        <title>Draft genome assemblies for two species of Escallonia (Escalloniales).</title>
        <authorList>
            <person name="Chanderbali A."/>
            <person name="Dervinis C."/>
            <person name="Anghel I."/>
            <person name="Soltis D."/>
            <person name="Soltis P."/>
            <person name="Zapata F."/>
        </authorList>
    </citation>
    <scope>NUCLEOTIDE SEQUENCE</scope>
    <source>
        <strain evidence="3">UCBG64.0493</strain>
        <tissue evidence="3">Leaf</tissue>
    </source>
</reference>
<accession>A0AA88WS20</accession>
<gene>
    <name evidence="3" type="ORF">RJ639_041156</name>
</gene>
<evidence type="ECO:0000313" key="3">
    <source>
        <dbReference type="EMBL" id="KAK3026570.1"/>
    </source>
</evidence>
<dbReference type="GO" id="GO:0016538">
    <property type="term" value="F:cyclin-dependent protein serine/threonine kinase regulator activity"/>
    <property type="evidence" value="ECO:0007669"/>
    <property type="project" value="InterPro"/>
</dbReference>
<comment type="caution">
    <text evidence="3">The sequence shown here is derived from an EMBL/GenBank/DDBJ whole genome shotgun (WGS) entry which is preliminary data.</text>
</comment>
<feature type="non-terminal residue" evidence="3">
    <location>
        <position position="201"/>
    </location>
</feature>
<dbReference type="GO" id="GO:0006357">
    <property type="term" value="P:regulation of transcription by RNA polymerase II"/>
    <property type="evidence" value="ECO:0007669"/>
    <property type="project" value="InterPro"/>
</dbReference>
<dbReference type="InterPro" id="IPR043198">
    <property type="entry name" value="Cyclin/Ssn8"/>
</dbReference>